<keyword evidence="3 8" id="KW-0813">Transport</keyword>
<dbReference type="InterPro" id="IPR005829">
    <property type="entry name" value="Sugar_transporter_CS"/>
</dbReference>
<keyword evidence="7" id="KW-0462">Maltose metabolism</keyword>
<feature type="region of interest" description="Disordered" evidence="9">
    <location>
        <begin position="1"/>
        <end position="21"/>
    </location>
</feature>
<dbReference type="NCBIfam" id="TIGR00879">
    <property type="entry name" value="SP"/>
    <property type="match status" value="1"/>
</dbReference>
<name>A0ABR3W5Z8_9PEZI</name>
<feature type="transmembrane region" description="Helical" evidence="10">
    <location>
        <begin position="163"/>
        <end position="181"/>
    </location>
</feature>
<evidence type="ECO:0000256" key="9">
    <source>
        <dbReference type="SAM" id="MobiDB-lite"/>
    </source>
</evidence>
<evidence type="ECO:0000256" key="5">
    <source>
        <dbReference type="ARBA" id="ARBA00022989"/>
    </source>
</evidence>
<evidence type="ECO:0000256" key="4">
    <source>
        <dbReference type="ARBA" id="ARBA00022692"/>
    </source>
</evidence>
<keyword evidence="4 10" id="KW-0812">Transmembrane</keyword>
<feature type="domain" description="Major facilitator superfamily (MFS) profile" evidence="11">
    <location>
        <begin position="55"/>
        <end position="495"/>
    </location>
</feature>
<feature type="transmembrane region" description="Helical" evidence="10">
    <location>
        <begin position="310"/>
        <end position="330"/>
    </location>
</feature>
<reference evidence="12 13" key="1">
    <citation type="journal article" date="2024" name="IMA Fungus">
        <title>IMA Genome - F19 : A genome assembly and annotation guide to empower mycologists, including annotated draft genome sequences of Ceratocystis pirilliformis, Diaporthe australafricana, Fusarium ophioides, Paecilomyces lecythidis, and Sporothrix stenoceras.</title>
        <authorList>
            <person name="Aylward J."/>
            <person name="Wilson A.M."/>
            <person name="Visagie C.M."/>
            <person name="Spraker J."/>
            <person name="Barnes I."/>
            <person name="Buitendag C."/>
            <person name="Ceriani C."/>
            <person name="Del Mar Angel L."/>
            <person name="du Plessis D."/>
            <person name="Fuchs T."/>
            <person name="Gasser K."/>
            <person name="Kramer D."/>
            <person name="Li W."/>
            <person name="Munsamy K."/>
            <person name="Piso A."/>
            <person name="Price J.L."/>
            <person name="Sonnekus B."/>
            <person name="Thomas C."/>
            <person name="van der Nest A."/>
            <person name="van Dijk A."/>
            <person name="van Heerden A."/>
            <person name="van Vuuren N."/>
            <person name="Yilmaz N."/>
            <person name="Duong T.A."/>
            <person name="van der Merwe N.A."/>
            <person name="Wingfield M.J."/>
            <person name="Wingfield B.D."/>
        </authorList>
    </citation>
    <scope>NUCLEOTIDE SEQUENCE [LARGE SCALE GENOMIC DNA]</scope>
    <source>
        <strain evidence="12 13">CMW 18300</strain>
    </source>
</reference>
<dbReference type="InterPro" id="IPR020846">
    <property type="entry name" value="MFS_dom"/>
</dbReference>
<feature type="transmembrane region" description="Helical" evidence="10">
    <location>
        <begin position="103"/>
        <end position="122"/>
    </location>
</feature>
<sequence>MANTIMDSTLEKPEVSHVNTDAETVAQENREIVSASRTASPGFAQLVKNKRVLGYCLLIFILPINFGYELALVGNILAIPGFLDRYGVATSTGREIPAHDQQVLNASTNVGIFVAAFTTGFISDMIGRRKVIFLGCALCIVGIFVQAWSTSIMMLFGGKLVSTLGYGMGHALGPVFVAEIAPDELRGLCLILVNSMVVVGQWVCALVGYAGTFIVGDWGWRVPVLVQLAPPAAMLILAIPLLPESPSWLLVHGKREAAARSLRKFNGPSHDVEATLALLEATIEKERELNSQGASYLDCFKGSNLRRTTIVCMVYLAQQFVGANFVAGYLPYFFTLAGVSNAVGVAQACYTVQLFGNICSWFLIDRSGRRPLIVWGCIAMTILLLIIGCLGIPRDNKQVLSAVVALMAIWGFLFQLTLGAAAYAVGGETATPRLRQKTYSINVMSNTAAACLVGQIVPILINPGNANLGAKVAFVFFGPSLFFSFYLYFCFPEMKGRSYLELEEMFQKRIPTRQFGNYTCVVDVVDVDGEKPVAVLRD</sequence>
<evidence type="ECO:0000256" key="7">
    <source>
        <dbReference type="ARBA" id="ARBA00026248"/>
    </source>
</evidence>
<proteinExistence type="inferred from homology"/>
<dbReference type="PANTHER" id="PTHR48022:SF5">
    <property type="entry name" value="ALPHA-GLUCOSIDES PERMEASE MPH2-RELATED"/>
    <property type="match status" value="1"/>
</dbReference>
<dbReference type="Proteomes" id="UP001583177">
    <property type="component" value="Unassembled WGS sequence"/>
</dbReference>
<accession>A0ABR3W5Z8</accession>
<feature type="transmembrane region" description="Helical" evidence="10">
    <location>
        <begin position="371"/>
        <end position="393"/>
    </location>
</feature>
<keyword evidence="6 10" id="KW-0472">Membrane</keyword>
<feature type="transmembrane region" description="Helical" evidence="10">
    <location>
        <begin position="188"/>
        <end position="210"/>
    </location>
</feature>
<evidence type="ECO:0000256" key="3">
    <source>
        <dbReference type="ARBA" id="ARBA00022448"/>
    </source>
</evidence>
<feature type="transmembrane region" description="Helical" evidence="10">
    <location>
        <begin position="438"/>
        <end position="461"/>
    </location>
</feature>
<evidence type="ECO:0000313" key="13">
    <source>
        <dbReference type="Proteomes" id="UP001583177"/>
    </source>
</evidence>
<feature type="transmembrane region" description="Helical" evidence="10">
    <location>
        <begin position="222"/>
        <end position="242"/>
    </location>
</feature>
<organism evidence="12 13">
    <name type="scientific">Diaporthe australafricana</name>
    <dbReference type="NCBI Taxonomy" id="127596"/>
    <lineage>
        <taxon>Eukaryota</taxon>
        <taxon>Fungi</taxon>
        <taxon>Dikarya</taxon>
        <taxon>Ascomycota</taxon>
        <taxon>Pezizomycotina</taxon>
        <taxon>Sordariomycetes</taxon>
        <taxon>Sordariomycetidae</taxon>
        <taxon>Diaporthales</taxon>
        <taxon>Diaporthaceae</taxon>
        <taxon>Diaporthe</taxon>
    </lineage>
</organism>
<feature type="transmembrane region" description="Helical" evidence="10">
    <location>
        <begin position="342"/>
        <end position="364"/>
    </location>
</feature>
<keyword evidence="13" id="KW-1185">Reference proteome</keyword>
<gene>
    <name evidence="12" type="ORF">Daus18300_011638</name>
</gene>
<evidence type="ECO:0000256" key="10">
    <source>
        <dbReference type="SAM" id="Phobius"/>
    </source>
</evidence>
<evidence type="ECO:0000256" key="6">
    <source>
        <dbReference type="ARBA" id="ARBA00023136"/>
    </source>
</evidence>
<dbReference type="Pfam" id="PF00083">
    <property type="entry name" value="Sugar_tr"/>
    <property type="match status" value="1"/>
</dbReference>
<evidence type="ECO:0000256" key="2">
    <source>
        <dbReference type="ARBA" id="ARBA00010992"/>
    </source>
</evidence>
<comment type="similarity">
    <text evidence="2 8">Belongs to the major facilitator superfamily. Sugar transporter (TC 2.A.1.1) family.</text>
</comment>
<dbReference type="Gene3D" id="1.20.1250.20">
    <property type="entry name" value="MFS general substrate transporter like domains"/>
    <property type="match status" value="1"/>
</dbReference>
<feature type="transmembrane region" description="Helical" evidence="10">
    <location>
        <begin position="131"/>
        <end position="157"/>
    </location>
</feature>
<dbReference type="InterPro" id="IPR050360">
    <property type="entry name" value="MFS_Sugar_Transporters"/>
</dbReference>
<dbReference type="PANTHER" id="PTHR48022">
    <property type="entry name" value="PLASTIDIC GLUCOSE TRANSPORTER 4"/>
    <property type="match status" value="1"/>
</dbReference>
<dbReference type="InterPro" id="IPR036259">
    <property type="entry name" value="MFS_trans_sf"/>
</dbReference>
<dbReference type="PROSITE" id="PS00216">
    <property type="entry name" value="SUGAR_TRANSPORT_1"/>
    <property type="match status" value="1"/>
</dbReference>
<feature type="transmembrane region" description="Helical" evidence="10">
    <location>
        <begin position="52"/>
        <end position="83"/>
    </location>
</feature>
<dbReference type="SUPFAM" id="SSF103473">
    <property type="entry name" value="MFS general substrate transporter"/>
    <property type="match status" value="1"/>
</dbReference>
<dbReference type="PROSITE" id="PS50850">
    <property type="entry name" value="MFS"/>
    <property type="match status" value="1"/>
</dbReference>
<dbReference type="InterPro" id="IPR003663">
    <property type="entry name" value="Sugar/inositol_transpt"/>
</dbReference>
<evidence type="ECO:0000259" key="11">
    <source>
        <dbReference type="PROSITE" id="PS50850"/>
    </source>
</evidence>
<feature type="transmembrane region" description="Helical" evidence="10">
    <location>
        <begin position="473"/>
        <end position="491"/>
    </location>
</feature>
<evidence type="ECO:0000256" key="8">
    <source>
        <dbReference type="RuleBase" id="RU003346"/>
    </source>
</evidence>
<comment type="caution">
    <text evidence="12">The sequence shown here is derived from an EMBL/GenBank/DDBJ whole genome shotgun (WGS) entry which is preliminary data.</text>
</comment>
<evidence type="ECO:0000256" key="1">
    <source>
        <dbReference type="ARBA" id="ARBA00004141"/>
    </source>
</evidence>
<dbReference type="InterPro" id="IPR005828">
    <property type="entry name" value="MFS_sugar_transport-like"/>
</dbReference>
<protein>
    <recommendedName>
        <fullName evidence="11">Major facilitator superfamily (MFS) profile domain-containing protein</fullName>
    </recommendedName>
</protein>
<feature type="transmembrane region" description="Helical" evidence="10">
    <location>
        <begin position="399"/>
        <end position="426"/>
    </location>
</feature>
<comment type="subcellular location">
    <subcellularLocation>
        <location evidence="1">Membrane</location>
        <topology evidence="1">Multi-pass membrane protein</topology>
    </subcellularLocation>
</comment>
<keyword evidence="5 10" id="KW-1133">Transmembrane helix</keyword>
<dbReference type="EMBL" id="JAWRVE010000144">
    <property type="protein sequence ID" value="KAL1853971.1"/>
    <property type="molecule type" value="Genomic_DNA"/>
</dbReference>
<evidence type="ECO:0000313" key="12">
    <source>
        <dbReference type="EMBL" id="KAL1853971.1"/>
    </source>
</evidence>